<sequence length="173" mass="19049">MLIVFTGDGKGKTTAALGQALRAVGDKKKVLMVQLIKGPWKSGEDASHKKLLPYFKIVKKGEGFVGIGHDSLPFGVHVTAAVEGLGYAKEQAETGRWDILIVDEIWNAWKLGLLTEEEISEFIDVSLPHVLHLILTGRNCPEQFIKRADLVTEMKEVKHPFAKGVSGKQGLEY</sequence>
<dbReference type="PANTHER" id="PTHR46638">
    <property type="entry name" value="CORRINOID ADENOSYLTRANSFERASE"/>
    <property type="match status" value="1"/>
</dbReference>
<dbReference type="SUPFAM" id="SSF52540">
    <property type="entry name" value="P-loop containing nucleoside triphosphate hydrolases"/>
    <property type="match status" value="1"/>
</dbReference>
<protein>
    <recommendedName>
        <fullName evidence="3">Cob(I)yrinic acid a,c-diamide adenosyltransferase</fullName>
    </recommendedName>
</protein>
<evidence type="ECO:0000313" key="1">
    <source>
        <dbReference type="EMBL" id="OHA26964.1"/>
    </source>
</evidence>
<dbReference type="AlphaFoldDB" id="A0A1G2MT78"/>
<name>A0A1G2MT78_9BACT</name>
<dbReference type="GO" id="GO:0008817">
    <property type="term" value="F:corrinoid adenosyltransferase activity"/>
    <property type="evidence" value="ECO:0007669"/>
    <property type="project" value="InterPro"/>
</dbReference>
<dbReference type="Gene3D" id="3.40.50.300">
    <property type="entry name" value="P-loop containing nucleotide triphosphate hydrolases"/>
    <property type="match status" value="1"/>
</dbReference>
<dbReference type="GO" id="GO:0009236">
    <property type="term" value="P:cobalamin biosynthetic process"/>
    <property type="evidence" value="ECO:0007669"/>
    <property type="project" value="InterPro"/>
</dbReference>
<proteinExistence type="predicted"/>
<reference evidence="1 2" key="1">
    <citation type="journal article" date="2016" name="Nat. Commun.">
        <title>Thousands of microbial genomes shed light on interconnected biogeochemical processes in an aquifer system.</title>
        <authorList>
            <person name="Anantharaman K."/>
            <person name="Brown C.T."/>
            <person name="Hug L.A."/>
            <person name="Sharon I."/>
            <person name="Castelle C.J."/>
            <person name="Probst A.J."/>
            <person name="Thomas B.C."/>
            <person name="Singh A."/>
            <person name="Wilkins M.J."/>
            <person name="Karaoz U."/>
            <person name="Brodie E.L."/>
            <person name="Williams K.H."/>
            <person name="Hubbard S.S."/>
            <person name="Banfield J.F."/>
        </authorList>
    </citation>
    <scope>NUCLEOTIDE SEQUENCE [LARGE SCALE GENOMIC DNA]</scope>
</reference>
<dbReference type="InterPro" id="IPR027417">
    <property type="entry name" value="P-loop_NTPase"/>
</dbReference>
<dbReference type="EMBL" id="MHRQ01000013">
    <property type="protein sequence ID" value="OHA26964.1"/>
    <property type="molecule type" value="Genomic_DNA"/>
</dbReference>
<organism evidence="1 2">
    <name type="scientific">Candidatus Taylorbacteria bacterium RIFCSPHIGHO2_02_FULL_46_13</name>
    <dbReference type="NCBI Taxonomy" id="1802312"/>
    <lineage>
        <taxon>Bacteria</taxon>
        <taxon>Candidatus Tayloriibacteriota</taxon>
    </lineage>
</organism>
<dbReference type="Pfam" id="PF02572">
    <property type="entry name" value="CobA_CobO_BtuR"/>
    <property type="match status" value="1"/>
</dbReference>
<dbReference type="InterPro" id="IPR003724">
    <property type="entry name" value="CblAdoTrfase_CobA"/>
</dbReference>
<dbReference type="GO" id="GO:0005524">
    <property type="term" value="F:ATP binding"/>
    <property type="evidence" value="ECO:0007669"/>
    <property type="project" value="InterPro"/>
</dbReference>
<comment type="caution">
    <text evidence="1">The sequence shown here is derived from an EMBL/GenBank/DDBJ whole genome shotgun (WGS) entry which is preliminary data.</text>
</comment>
<gene>
    <name evidence="1" type="ORF">A3C06_04305</name>
</gene>
<evidence type="ECO:0000313" key="2">
    <source>
        <dbReference type="Proteomes" id="UP000177565"/>
    </source>
</evidence>
<dbReference type="PIRSF" id="PIRSF015617">
    <property type="entry name" value="Adensltrnsf_CobA"/>
    <property type="match status" value="1"/>
</dbReference>
<evidence type="ECO:0008006" key="3">
    <source>
        <dbReference type="Google" id="ProtNLM"/>
    </source>
</evidence>
<dbReference type="PANTHER" id="PTHR46638:SF1">
    <property type="entry name" value="CORRINOID ADENOSYLTRANSFERASE"/>
    <property type="match status" value="1"/>
</dbReference>
<dbReference type="STRING" id="1802312.A3C06_04305"/>
<accession>A0A1G2MT78</accession>
<dbReference type="Proteomes" id="UP000177565">
    <property type="component" value="Unassembled WGS sequence"/>
</dbReference>